<comment type="caution">
    <text evidence="13">The sequence shown here is derived from an EMBL/GenBank/DDBJ whole genome shotgun (WGS) entry which is preliminary data.</text>
</comment>
<evidence type="ECO:0000259" key="10">
    <source>
        <dbReference type="Pfam" id="PF00712"/>
    </source>
</evidence>
<feature type="domain" description="DNA polymerase III beta sliding clamp central" evidence="11">
    <location>
        <begin position="130"/>
        <end position="241"/>
    </location>
</feature>
<evidence type="ECO:0000256" key="4">
    <source>
        <dbReference type="ARBA" id="ARBA00022679"/>
    </source>
</evidence>
<accession>A0A1F4Y475</accession>
<evidence type="ECO:0000256" key="6">
    <source>
        <dbReference type="ARBA" id="ARBA00022705"/>
    </source>
</evidence>
<dbReference type="GO" id="GO:0009360">
    <property type="term" value="C:DNA polymerase III complex"/>
    <property type="evidence" value="ECO:0007669"/>
    <property type="project" value="InterPro"/>
</dbReference>
<evidence type="ECO:0000256" key="8">
    <source>
        <dbReference type="ARBA" id="ARBA00023125"/>
    </source>
</evidence>
<evidence type="ECO:0000256" key="2">
    <source>
        <dbReference type="ARBA" id="ARBA00010752"/>
    </source>
</evidence>
<dbReference type="GO" id="GO:0003887">
    <property type="term" value="F:DNA-directed DNA polymerase activity"/>
    <property type="evidence" value="ECO:0007669"/>
    <property type="project" value="UniProtKB-UniRule"/>
</dbReference>
<gene>
    <name evidence="13" type="ORF">A2419_03200</name>
</gene>
<sequence length="365" mass="38996">MKFETSTTEFLSAVGTATRFVERRANLPVLAGILMVAEGGRLTLRATNLECGVEITVPAKITTEGMVVVPAAVLSGFLNTARGKTVSISLVGEVCKVETERASASIKTLPHEDFPVLPRVSAERSFTAKSADLARAIRSVAYCASLSATKPELQSVLLSADGGKLTAAATDSFRLAEKVVPLRGGASTPQLLVPARNAAELMRILDTAGGEAEIYFNENQLSTHVGTIYYTSRVIDAAFPNYKQIIPKTFATEALVLREDLSVALKSISIFADKFSHVSVALDPAKKIVTLTSRNPDVGEQVCTLKATITGEPFTMSFNGRYLADSLQSAQGESIKIQANGPGKAILIRDAGDDSFFYLAMPMNR</sequence>
<dbReference type="GO" id="GO:0006271">
    <property type="term" value="P:DNA strand elongation involved in DNA replication"/>
    <property type="evidence" value="ECO:0007669"/>
    <property type="project" value="TreeGrafter"/>
</dbReference>
<evidence type="ECO:0000313" key="14">
    <source>
        <dbReference type="Proteomes" id="UP000176568"/>
    </source>
</evidence>
<dbReference type="CDD" id="cd00140">
    <property type="entry name" value="beta_clamp"/>
    <property type="match status" value="1"/>
</dbReference>
<dbReference type="Pfam" id="PF02767">
    <property type="entry name" value="DNA_pol3_beta_2"/>
    <property type="match status" value="1"/>
</dbReference>
<dbReference type="SUPFAM" id="SSF55979">
    <property type="entry name" value="DNA clamp"/>
    <property type="match status" value="3"/>
</dbReference>
<dbReference type="SMART" id="SM00480">
    <property type="entry name" value="POL3Bc"/>
    <property type="match status" value="1"/>
</dbReference>
<proteinExistence type="inferred from homology"/>
<evidence type="ECO:0000256" key="1">
    <source>
        <dbReference type="ARBA" id="ARBA00004496"/>
    </source>
</evidence>
<keyword evidence="5 9" id="KW-0548">Nucleotidyltransferase</keyword>
<evidence type="ECO:0000313" key="13">
    <source>
        <dbReference type="EMBL" id="OGC88742.1"/>
    </source>
</evidence>
<dbReference type="NCBIfam" id="TIGR00663">
    <property type="entry name" value="dnan"/>
    <property type="match status" value="1"/>
</dbReference>
<dbReference type="InterPro" id="IPR022635">
    <property type="entry name" value="DNA_polIII_beta_C"/>
</dbReference>
<dbReference type="AlphaFoldDB" id="A0A1F4Y475"/>
<evidence type="ECO:0000259" key="11">
    <source>
        <dbReference type="Pfam" id="PF02767"/>
    </source>
</evidence>
<dbReference type="Pfam" id="PF00712">
    <property type="entry name" value="DNA_pol3_beta"/>
    <property type="match status" value="1"/>
</dbReference>
<keyword evidence="8" id="KW-0238">DNA-binding</keyword>
<reference evidence="13 14" key="1">
    <citation type="journal article" date="2016" name="Nat. Commun.">
        <title>Thousands of microbial genomes shed light on interconnected biogeochemical processes in an aquifer system.</title>
        <authorList>
            <person name="Anantharaman K."/>
            <person name="Brown C.T."/>
            <person name="Hug L.A."/>
            <person name="Sharon I."/>
            <person name="Castelle C.J."/>
            <person name="Probst A.J."/>
            <person name="Thomas B.C."/>
            <person name="Singh A."/>
            <person name="Wilkins M.J."/>
            <person name="Karaoz U."/>
            <person name="Brodie E.L."/>
            <person name="Williams K.H."/>
            <person name="Hubbard S.S."/>
            <person name="Banfield J.F."/>
        </authorList>
    </citation>
    <scope>NUCLEOTIDE SEQUENCE [LARGE SCALE GENOMIC DNA]</scope>
</reference>
<protein>
    <recommendedName>
        <fullName evidence="9">Beta sliding clamp</fullName>
    </recommendedName>
</protein>
<dbReference type="GO" id="GO:0003677">
    <property type="term" value="F:DNA binding"/>
    <property type="evidence" value="ECO:0007669"/>
    <property type="project" value="UniProtKB-UniRule"/>
</dbReference>
<dbReference type="InterPro" id="IPR046938">
    <property type="entry name" value="DNA_clamp_sf"/>
</dbReference>
<dbReference type="Proteomes" id="UP000176568">
    <property type="component" value="Unassembled WGS sequence"/>
</dbReference>
<organism evidence="13 14">
    <name type="scientific">Candidatus Adlerbacteria bacterium RIFOXYC1_FULL_48_26</name>
    <dbReference type="NCBI Taxonomy" id="1797247"/>
    <lineage>
        <taxon>Bacteria</taxon>
        <taxon>Candidatus Adleribacteriota</taxon>
    </lineage>
</organism>
<keyword evidence="6 9" id="KW-0235">DNA replication</keyword>
<dbReference type="GO" id="GO:0005737">
    <property type="term" value="C:cytoplasm"/>
    <property type="evidence" value="ECO:0007669"/>
    <property type="project" value="UniProtKB-SubCell"/>
</dbReference>
<comment type="function">
    <text evidence="9">Confers DNA tethering and processivity to DNA polymerases and other proteins. Acts as a clamp, forming a ring around DNA (a reaction catalyzed by the clamp-loading complex) which diffuses in an ATP-independent manner freely and bidirectionally along dsDNA. Initially characterized for its ability to contact the catalytic subunit of DNA polymerase III (Pol III), a complex, multichain enzyme responsible for most of the replicative synthesis in bacteria; Pol III exhibits 3'-5' exonuclease proofreading activity. The beta chain is required for initiation of replication as well as for processivity of DNA replication.</text>
</comment>
<comment type="subcellular location">
    <subcellularLocation>
        <location evidence="1 9">Cytoplasm</location>
    </subcellularLocation>
</comment>
<dbReference type="InterPro" id="IPR001001">
    <property type="entry name" value="DNA_polIII_beta"/>
</dbReference>
<feature type="domain" description="DNA polymerase III beta sliding clamp N-terminal" evidence="10">
    <location>
        <begin position="1"/>
        <end position="118"/>
    </location>
</feature>
<comment type="subunit">
    <text evidence="9">Forms a ring-shaped head-to-tail homodimer around DNA.</text>
</comment>
<dbReference type="PIRSF" id="PIRSF000804">
    <property type="entry name" value="DNA_pol_III_b"/>
    <property type="match status" value="1"/>
</dbReference>
<evidence type="ECO:0000256" key="7">
    <source>
        <dbReference type="ARBA" id="ARBA00022932"/>
    </source>
</evidence>
<keyword evidence="3 9" id="KW-0963">Cytoplasm</keyword>
<dbReference type="Gene3D" id="3.10.150.10">
    <property type="entry name" value="DNA Polymerase III, subunit A, domain 2"/>
    <property type="match status" value="1"/>
</dbReference>
<evidence type="ECO:0000256" key="9">
    <source>
        <dbReference type="PIRNR" id="PIRNR000804"/>
    </source>
</evidence>
<name>A0A1F4Y475_9BACT</name>
<keyword evidence="4 9" id="KW-0808">Transferase</keyword>
<evidence type="ECO:0000256" key="3">
    <source>
        <dbReference type="ARBA" id="ARBA00022490"/>
    </source>
</evidence>
<dbReference type="Pfam" id="PF02768">
    <property type="entry name" value="DNA_pol3_beta_3"/>
    <property type="match status" value="1"/>
</dbReference>
<comment type="similarity">
    <text evidence="2 9">Belongs to the beta sliding clamp family.</text>
</comment>
<dbReference type="InterPro" id="IPR022637">
    <property type="entry name" value="DNA_polIII_beta_cen"/>
</dbReference>
<evidence type="ECO:0000259" key="12">
    <source>
        <dbReference type="Pfam" id="PF02768"/>
    </source>
</evidence>
<dbReference type="Gene3D" id="3.70.10.10">
    <property type="match status" value="1"/>
</dbReference>
<feature type="domain" description="DNA polymerase III beta sliding clamp C-terminal" evidence="12">
    <location>
        <begin position="243"/>
        <end position="363"/>
    </location>
</feature>
<dbReference type="PANTHER" id="PTHR30478">
    <property type="entry name" value="DNA POLYMERASE III SUBUNIT BETA"/>
    <property type="match status" value="1"/>
</dbReference>
<dbReference type="GO" id="GO:0008408">
    <property type="term" value="F:3'-5' exonuclease activity"/>
    <property type="evidence" value="ECO:0007669"/>
    <property type="project" value="InterPro"/>
</dbReference>
<keyword evidence="7 9" id="KW-0239">DNA-directed DNA polymerase</keyword>
<dbReference type="STRING" id="1797247.A2419_03200"/>
<evidence type="ECO:0000256" key="5">
    <source>
        <dbReference type="ARBA" id="ARBA00022695"/>
    </source>
</evidence>
<dbReference type="PANTHER" id="PTHR30478:SF0">
    <property type="entry name" value="BETA SLIDING CLAMP"/>
    <property type="match status" value="1"/>
</dbReference>
<dbReference type="InterPro" id="IPR022634">
    <property type="entry name" value="DNA_polIII_beta_N"/>
</dbReference>
<dbReference type="EMBL" id="MEXB01000004">
    <property type="protein sequence ID" value="OGC88742.1"/>
    <property type="molecule type" value="Genomic_DNA"/>
</dbReference>